<sequence>MVRDDKREARIPVDYLRQHPVGAMSPEDWIRAQRNAGRAQNRTDRDSVNLYQTWINDFDVELQRRRHGSEHIHLFQRTVETLQETALLLDGKRPSSGSERGPCDMLLREVPRTNIGADPASRMRTVSMLGHLGGRPSDGNQTRVASGVSIRRRDGVRKHMDVVVAIVTAIGITTIMIMMNIDMVVEASMLR</sequence>
<dbReference type="Proteomes" id="UP001334248">
    <property type="component" value="Unassembled WGS sequence"/>
</dbReference>
<gene>
    <name evidence="2" type="ORF">PMZ80_002113</name>
</gene>
<dbReference type="GeneID" id="89995562"/>
<evidence type="ECO:0000256" key="1">
    <source>
        <dbReference type="SAM" id="Phobius"/>
    </source>
</evidence>
<dbReference type="RefSeq" id="XP_064733001.1">
    <property type="nucleotide sequence ID" value="XM_064870548.1"/>
</dbReference>
<keyword evidence="1" id="KW-0812">Transmembrane</keyword>
<keyword evidence="1" id="KW-1133">Transmembrane helix</keyword>
<dbReference type="EMBL" id="JAVHJV010000002">
    <property type="protein sequence ID" value="KAK5944911.1"/>
    <property type="molecule type" value="Genomic_DNA"/>
</dbReference>
<keyword evidence="1" id="KW-0472">Membrane</keyword>
<evidence type="ECO:0000313" key="2">
    <source>
        <dbReference type="EMBL" id="KAK5944911.1"/>
    </source>
</evidence>
<proteinExistence type="predicted"/>
<keyword evidence="3" id="KW-1185">Reference proteome</keyword>
<name>A0ABR0RWD0_9EURO</name>
<feature type="transmembrane region" description="Helical" evidence="1">
    <location>
        <begin position="162"/>
        <end position="181"/>
    </location>
</feature>
<accession>A0ABR0RWD0</accession>
<reference evidence="2 3" key="1">
    <citation type="journal article" date="2023" name="Res Sq">
        <title>Genomic and morphological characterization of Knufia obscura isolated from the Mars 2020 spacecraft assembly facility.</title>
        <authorList>
            <person name="Chander A.M."/>
            <person name="Teixeira M.M."/>
            <person name="Singh N.K."/>
            <person name="Williams M.P."/>
            <person name="Parker C.W."/>
            <person name="Leo P."/>
            <person name="Stajich J.E."/>
            <person name="Torok T."/>
            <person name="Tighe S."/>
            <person name="Mason C.E."/>
            <person name="Venkateswaran K."/>
        </authorList>
    </citation>
    <scope>NUCLEOTIDE SEQUENCE [LARGE SCALE GENOMIC DNA]</scope>
    <source>
        <strain evidence="2 3">CCFEE 5817</strain>
    </source>
</reference>
<organism evidence="2 3">
    <name type="scientific">Knufia obscura</name>
    <dbReference type="NCBI Taxonomy" id="1635080"/>
    <lineage>
        <taxon>Eukaryota</taxon>
        <taxon>Fungi</taxon>
        <taxon>Dikarya</taxon>
        <taxon>Ascomycota</taxon>
        <taxon>Pezizomycotina</taxon>
        <taxon>Eurotiomycetes</taxon>
        <taxon>Chaetothyriomycetidae</taxon>
        <taxon>Chaetothyriales</taxon>
        <taxon>Trichomeriaceae</taxon>
        <taxon>Knufia</taxon>
    </lineage>
</organism>
<evidence type="ECO:0000313" key="3">
    <source>
        <dbReference type="Proteomes" id="UP001334248"/>
    </source>
</evidence>
<comment type="caution">
    <text evidence="2">The sequence shown here is derived from an EMBL/GenBank/DDBJ whole genome shotgun (WGS) entry which is preliminary data.</text>
</comment>
<protein>
    <submittedName>
        <fullName evidence="2">Uncharacterized protein</fullName>
    </submittedName>
</protein>